<evidence type="ECO:0000256" key="1">
    <source>
        <dbReference type="ARBA" id="ARBA00010617"/>
    </source>
</evidence>
<evidence type="ECO:0000313" key="3">
    <source>
        <dbReference type="EMBL" id="MDR6593490.1"/>
    </source>
</evidence>
<dbReference type="Pfam" id="PF00067">
    <property type="entry name" value="p450"/>
    <property type="match status" value="1"/>
</dbReference>
<keyword evidence="4" id="KW-1185">Reference proteome</keyword>
<dbReference type="InterPro" id="IPR017972">
    <property type="entry name" value="Cyt_P450_CS"/>
</dbReference>
<comment type="similarity">
    <text evidence="1 2">Belongs to the cytochrome P450 family.</text>
</comment>
<gene>
    <name evidence="3" type="ORF">J2S66_001874</name>
</gene>
<dbReference type="EMBL" id="JAVDSG010000001">
    <property type="protein sequence ID" value="MDR6593490.1"/>
    <property type="molecule type" value="Genomic_DNA"/>
</dbReference>
<keyword evidence="2" id="KW-0479">Metal-binding</keyword>
<dbReference type="PRINTS" id="PR00359">
    <property type="entry name" value="BP450"/>
</dbReference>
<dbReference type="InterPro" id="IPR036396">
    <property type="entry name" value="Cyt_P450_sf"/>
</dbReference>
<dbReference type="InterPro" id="IPR001128">
    <property type="entry name" value="Cyt_P450"/>
</dbReference>
<accession>A0ABU1PS63</accession>
<reference evidence="3 4" key="1">
    <citation type="submission" date="2023-07" db="EMBL/GenBank/DDBJ databases">
        <title>Sequencing the genomes of 1000 actinobacteria strains.</title>
        <authorList>
            <person name="Klenk H.-P."/>
        </authorList>
    </citation>
    <scope>NUCLEOTIDE SEQUENCE [LARGE SCALE GENOMIC DNA]</scope>
    <source>
        <strain evidence="3 4">DSM 43749</strain>
    </source>
</reference>
<dbReference type="PANTHER" id="PTHR46696">
    <property type="entry name" value="P450, PUTATIVE (EUROFUNG)-RELATED"/>
    <property type="match status" value="1"/>
</dbReference>
<dbReference type="PROSITE" id="PS00086">
    <property type="entry name" value="CYTOCHROME_P450"/>
    <property type="match status" value="1"/>
</dbReference>
<dbReference type="InterPro" id="IPR002397">
    <property type="entry name" value="Cyt_P450_B"/>
</dbReference>
<keyword evidence="2" id="KW-0503">Monooxygenase</keyword>
<keyword evidence="2" id="KW-0408">Iron</keyword>
<keyword evidence="2" id="KW-0560">Oxidoreductase</keyword>
<dbReference type="Proteomes" id="UP001268819">
    <property type="component" value="Unassembled WGS sequence"/>
</dbReference>
<protein>
    <submittedName>
        <fullName evidence="3">Cytochrome P450</fullName>
    </submittedName>
</protein>
<dbReference type="RefSeq" id="WP_310306251.1">
    <property type="nucleotide sequence ID" value="NZ_BAAAXB010000001.1"/>
</dbReference>
<evidence type="ECO:0000256" key="2">
    <source>
        <dbReference type="RuleBase" id="RU000461"/>
    </source>
</evidence>
<dbReference type="Gene3D" id="1.10.630.10">
    <property type="entry name" value="Cytochrome P450"/>
    <property type="match status" value="1"/>
</dbReference>
<keyword evidence="2" id="KW-0349">Heme</keyword>
<dbReference type="PANTHER" id="PTHR46696:SF1">
    <property type="entry name" value="CYTOCHROME P450 YJIB-RELATED"/>
    <property type="match status" value="1"/>
</dbReference>
<proteinExistence type="inferred from homology"/>
<dbReference type="SUPFAM" id="SSF48264">
    <property type="entry name" value="Cytochrome P450"/>
    <property type="match status" value="1"/>
</dbReference>
<sequence>MPYLGERDEAFIADPFPCYGALRARGPVHRVRLADGRAVWLVVGHDEARAALVDPRLSREWVNASPDYAGPVGPAGPGRSAIGKHLLIADPPDSARLRGVVLTAFSRSRVEALAPRIRRATDRVLDAFERRGHADLVADFAEPLVGEVVGGLVGVPPLERDAVARWTHELAHPEDVEQEVRAAAALTAWVERFSGHKLRHPGDDLASAFAGLARDDPGALAPDEVPAMVFLVLIAGYRTSVHFLSNALLALLRHPEQLADLRADWSLLGGALEEAARYDGPANTTTVRFTLAPVELGGVTIPGGGQPVCIALSAANRDPSRFPDPDRFDIRRDTGAHLGFGRGGRYCAGAPLARTLGAIAVRTLLERFPDLHAAPDEVPDRHPGLLFRGLRRLPVGFTPRARPRTL</sequence>
<comment type="caution">
    <text evidence="3">The sequence shown here is derived from an EMBL/GenBank/DDBJ whole genome shotgun (WGS) entry which is preliminary data.</text>
</comment>
<organism evidence="3 4">
    <name type="scientific">Saccharothrix longispora</name>
    <dbReference type="NCBI Taxonomy" id="33920"/>
    <lineage>
        <taxon>Bacteria</taxon>
        <taxon>Bacillati</taxon>
        <taxon>Actinomycetota</taxon>
        <taxon>Actinomycetes</taxon>
        <taxon>Pseudonocardiales</taxon>
        <taxon>Pseudonocardiaceae</taxon>
        <taxon>Saccharothrix</taxon>
    </lineage>
</organism>
<name>A0ABU1PS63_9PSEU</name>
<evidence type="ECO:0000313" key="4">
    <source>
        <dbReference type="Proteomes" id="UP001268819"/>
    </source>
</evidence>